<evidence type="ECO:0000256" key="4">
    <source>
        <dbReference type="PROSITE-ProRule" id="PRU01161"/>
    </source>
</evidence>
<dbReference type="InterPro" id="IPR050301">
    <property type="entry name" value="NTE"/>
</dbReference>
<dbReference type="PANTHER" id="PTHR14226">
    <property type="entry name" value="NEUROPATHY TARGET ESTERASE/SWISS CHEESE D.MELANOGASTER"/>
    <property type="match status" value="1"/>
</dbReference>
<dbReference type="GO" id="GO:0016042">
    <property type="term" value="P:lipid catabolic process"/>
    <property type="evidence" value="ECO:0007669"/>
    <property type="project" value="UniProtKB-UniRule"/>
</dbReference>
<organism evidence="8 9">
    <name type="scientific">Henningerozyma blattae (strain ATCC 34711 / CBS 6284 / DSM 70876 / NBRC 10599 / NRRL Y-10934 / UCD 77-7)</name>
    <name type="common">Yeast</name>
    <name type="synonym">Tetrapisispora blattae</name>
    <dbReference type="NCBI Taxonomy" id="1071380"/>
    <lineage>
        <taxon>Eukaryota</taxon>
        <taxon>Fungi</taxon>
        <taxon>Dikarya</taxon>
        <taxon>Ascomycota</taxon>
        <taxon>Saccharomycotina</taxon>
        <taxon>Saccharomycetes</taxon>
        <taxon>Saccharomycetales</taxon>
        <taxon>Saccharomycetaceae</taxon>
        <taxon>Henningerozyma</taxon>
    </lineage>
</organism>
<feature type="compositionally biased region" description="Low complexity" evidence="5">
    <location>
        <begin position="787"/>
        <end position="821"/>
    </location>
</feature>
<evidence type="ECO:0000313" key="8">
    <source>
        <dbReference type="EMBL" id="CCH62820.1"/>
    </source>
</evidence>
<evidence type="ECO:0000259" key="7">
    <source>
        <dbReference type="PROSITE" id="PS51635"/>
    </source>
</evidence>
<dbReference type="STRING" id="1071380.I2H8W8"/>
<dbReference type="EMBL" id="HE806324">
    <property type="protein sequence ID" value="CCH62820.1"/>
    <property type="molecule type" value="Genomic_DNA"/>
</dbReference>
<dbReference type="InterPro" id="IPR002641">
    <property type="entry name" value="PNPLA_dom"/>
</dbReference>
<protein>
    <recommendedName>
        <fullName evidence="7">PNPLA domain-containing protein</fullName>
    </recommendedName>
</protein>
<dbReference type="GeneID" id="14497998"/>
<feature type="region of interest" description="Disordered" evidence="5">
    <location>
        <begin position="866"/>
        <end position="902"/>
    </location>
</feature>
<dbReference type="FunFam" id="3.40.1090.10:FF:000036">
    <property type="entry name" value="Patatin-like phospholipase domain-containing protein"/>
    <property type="match status" value="1"/>
</dbReference>
<name>I2H8W8_HENB6</name>
<dbReference type="InterPro" id="IPR016035">
    <property type="entry name" value="Acyl_Trfase/lysoPLipase"/>
</dbReference>
<feature type="active site" description="Proton acceptor" evidence="4">
    <location>
        <position position="439"/>
    </location>
</feature>
<evidence type="ECO:0000256" key="2">
    <source>
        <dbReference type="ARBA" id="ARBA00022963"/>
    </source>
</evidence>
<sequence>MSNGIDRLSITQSLIEKYYENLEIEKKIPKKKHKKLFSLGLFKFKKNNPDANKPADKPADKPDKKLYSYIISTVIYAFQRILMVYFFIFNLIDGNQIIQTFQENRKLRKKIKSKLIDKKNANSFNHWKSISLELDDLQNNSNWKSVKKSPLYDYQLIESIYLQMRNLRLTGKYDELLYLIRLNWTRNLGNLGDVNLYRNCHLGTKDLIEKYIEESNLSLEALVNHSHINDYYLLSILQQTRKNIGRTALLLSGGGTYGLFHIGVLTTFFELDLLPRVICGSSAGAIVASIICTRNLNELPHLMEDILSKDFNLFNDDSDKTKSENLLIKIARFFKNGTWFNNKPLINTMIEFLGDLTFREAYNRTGRILNITVSPASIFEQPRLLNNLTSPNVLIWSAVCASCALPTIFPPSPLYEKDPITNETKIWDGGTAFSAKFVDGSMENDLPISRLSEMFNIDHIIACQVNIHVYPFLKLSLSCVGGNVEDEFSARLKSNLSKICDFMSREIVHYFDIIYELGFCKNLLIKLRSILSQQYSGDITILPDLRSPLNMTQLLANPTNEILLREVTNGARATWPKVSIIKNHCSQEFALDKAIAFLKGKIIVSSSINSNPIVKFSEFNLLNTNTNTNNNTTANTSNKVQFNYNWNSNYFSKVNSHVDPNDDDETIKEKETTPAVLRDDLINEDSSISISLLKHHECKRSTSVNANCYPNTNFTALASHFLMKNDIYKNRRKSEYSARSNLDNENSNINNNDNNFENIPNVNTNQNFNINIIINNNHHHNHKHNHNSNNPINSTIPTNNRKSHFSLQNSSSSTSSISSNSLETNQTVQTYPQLNDIHTHPRVKQPSFHIISNTIEYNQLASLSSSSSSSTTPIIHPSSYKPNNLFPHSHLKKHNHHGKHSHPHNKVIAPSYHISNSFSHYFPNNDSNINNIRNFDKNIRNNVFSNISNIRRRKSASHLNQNTTTLEPKSFVTRHINSTTSSPNSKSHYLNSISKISPTKNRSIIPNDISNINSDLDTNNKEFEIDNSLASILKPSLPPDFVKYESSPSPTSMTPEDKKVSSIDQENSITTILMHKNITYSSYNKKSFSLQTLIMKIHLQSQLQQIQLLQLLNLLLQIIATIILLNHQGIFP</sequence>
<dbReference type="Pfam" id="PF01734">
    <property type="entry name" value="Patatin"/>
    <property type="match status" value="1"/>
</dbReference>
<keyword evidence="2 4" id="KW-0442">Lipid degradation</keyword>
<keyword evidence="3 4" id="KW-0443">Lipid metabolism</keyword>
<dbReference type="Gene3D" id="3.40.1090.10">
    <property type="entry name" value="Cytosolic phospholipase A2 catalytic domain"/>
    <property type="match status" value="1"/>
</dbReference>
<proteinExistence type="predicted"/>
<dbReference type="GO" id="GO:0004806">
    <property type="term" value="F:triacylglycerol lipase activity"/>
    <property type="evidence" value="ECO:0007669"/>
    <property type="project" value="InterPro"/>
</dbReference>
<dbReference type="RefSeq" id="XP_004182339.1">
    <property type="nucleotide sequence ID" value="XM_004182291.1"/>
</dbReference>
<dbReference type="PANTHER" id="PTHR14226:SF10">
    <property type="entry name" value="TRIACYLGLYCEROL LIPASE 4-RELATED"/>
    <property type="match status" value="1"/>
</dbReference>
<feature type="short sequence motif" description="GXSXG" evidence="4">
    <location>
        <begin position="280"/>
        <end position="284"/>
    </location>
</feature>
<dbReference type="InterPro" id="IPR021771">
    <property type="entry name" value="Triacylglycerol_lipase_N"/>
</dbReference>
<dbReference type="AlphaFoldDB" id="I2H8W8"/>
<dbReference type="HOGENOM" id="CLU_009031_4_0_1"/>
<feature type="domain" description="PNPLA" evidence="7">
    <location>
        <begin position="249"/>
        <end position="452"/>
    </location>
</feature>
<keyword evidence="6" id="KW-0472">Membrane</keyword>
<dbReference type="Pfam" id="PF11815">
    <property type="entry name" value="DUF3336"/>
    <property type="match status" value="1"/>
</dbReference>
<accession>I2H8W8</accession>
<dbReference type="SUPFAM" id="SSF52151">
    <property type="entry name" value="FabD/lysophospholipase-like"/>
    <property type="match status" value="1"/>
</dbReference>
<feature type="active site" description="Nucleophile" evidence="4">
    <location>
        <position position="282"/>
    </location>
</feature>
<reference evidence="8 9" key="1">
    <citation type="journal article" date="2011" name="Proc. Natl. Acad. Sci. U.S.A.">
        <title>Evolutionary erosion of yeast sex chromosomes by mating-type switching accidents.</title>
        <authorList>
            <person name="Gordon J.L."/>
            <person name="Armisen D."/>
            <person name="Proux-Wera E."/>
            <person name="Oheigeartaigh S.S."/>
            <person name="Byrne K.P."/>
            <person name="Wolfe K.H."/>
        </authorList>
    </citation>
    <scope>NUCLEOTIDE SEQUENCE [LARGE SCALE GENOMIC DNA]</scope>
    <source>
        <strain evidence="9">ATCC 34711 / CBS 6284 / DSM 70876 / NBRC 10599 / NRRL Y-10934 / UCD 77-7</strain>
    </source>
</reference>
<keyword evidence="6" id="KW-0812">Transmembrane</keyword>
<dbReference type="CDD" id="cd07230">
    <property type="entry name" value="Pat_TGL4-5_like"/>
    <property type="match status" value="1"/>
</dbReference>
<dbReference type="Proteomes" id="UP000002866">
    <property type="component" value="Chromosome 9"/>
</dbReference>
<dbReference type="PROSITE" id="PS51635">
    <property type="entry name" value="PNPLA"/>
    <property type="match status" value="1"/>
</dbReference>
<keyword evidence="9" id="KW-1185">Reference proteome</keyword>
<evidence type="ECO:0000256" key="5">
    <source>
        <dbReference type="SAM" id="MobiDB-lite"/>
    </source>
</evidence>
<feature type="region of interest" description="Disordered" evidence="5">
    <location>
        <begin position="778"/>
        <end position="825"/>
    </location>
</feature>
<dbReference type="GO" id="GO:0006641">
    <property type="term" value="P:triglyceride metabolic process"/>
    <property type="evidence" value="ECO:0007669"/>
    <property type="project" value="UniProtKB-ARBA"/>
</dbReference>
<comment type="caution">
    <text evidence="4">Lacks conserved residue(s) required for the propagation of feature annotation.</text>
</comment>
<dbReference type="eggNOG" id="KOG2214">
    <property type="taxonomic scope" value="Eukaryota"/>
</dbReference>
<keyword evidence="6" id="KW-1133">Transmembrane helix</keyword>
<dbReference type="InParanoid" id="I2H8W8"/>
<feature type="compositionally biased region" description="Basic residues" evidence="5">
    <location>
        <begin position="889"/>
        <end position="902"/>
    </location>
</feature>
<evidence type="ECO:0000256" key="1">
    <source>
        <dbReference type="ARBA" id="ARBA00022801"/>
    </source>
</evidence>
<gene>
    <name evidence="8" type="primary">TBLA0I01620</name>
    <name evidence="8" type="ORF">TBLA_0I01620</name>
</gene>
<feature type="transmembrane region" description="Helical" evidence="6">
    <location>
        <begin position="66"/>
        <end position="88"/>
    </location>
</feature>
<dbReference type="KEGG" id="tbl:TBLA_0I01620"/>
<keyword evidence="1 4" id="KW-0378">Hydrolase</keyword>
<evidence type="ECO:0000256" key="6">
    <source>
        <dbReference type="SAM" id="Phobius"/>
    </source>
</evidence>
<evidence type="ECO:0000313" key="9">
    <source>
        <dbReference type="Proteomes" id="UP000002866"/>
    </source>
</evidence>
<feature type="compositionally biased region" description="Low complexity" evidence="5">
    <location>
        <begin position="866"/>
        <end position="879"/>
    </location>
</feature>
<feature type="short sequence motif" description="GXGXXG" evidence="4">
    <location>
        <begin position="253"/>
        <end position="258"/>
    </location>
</feature>
<dbReference type="OrthoDB" id="10049244at2759"/>
<evidence type="ECO:0000256" key="3">
    <source>
        <dbReference type="ARBA" id="ARBA00023098"/>
    </source>
</evidence>